<evidence type="ECO:0000313" key="5">
    <source>
        <dbReference type="EMBL" id="KUJ80642.1"/>
    </source>
</evidence>
<dbReference type="SMART" id="SM01092">
    <property type="entry name" value="CO_deh_flav_C"/>
    <property type="match status" value="1"/>
</dbReference>
<accession>A0A0X3TYC8</accession>
<dbReference type="PROSITE" id="PS51387">
    <property type="entry name" value="FAD_PCMH"/>
    <property type="match status" value="1"/>
</dbReference>
<keyword evidence="1" id="KW-0285">Flavoprotein</keyword>
<organism evidence="5 6">
    <name type="scientific">Ruegeria marisrubri</name>
    <dbReference type="NCBI Taxonomy" id="1685379"/>
    <lineage>
        <taxon>Bacteria</taxon>
        <taxon>Pseudomonadati</taxon>
        <taxon>Pseudomonadota</taxon>
        <taxon>Alphaproteobacteria</taxon>
        <taxon>Rhodobacterales</taxon>
        <taxon>Roseobacteraceae</taxon>
        <taxon>Ruegeria</taxon>
    </lineage>
</organism>
<evidence type="ECO:0000259" key="4">
    <source>
        <dbReference type="PROSITE" id="PS51387"/>
    </source>
</evidence>
<dbReference type="InterPro" id="IPR051312">
    <property type="entry name" value="Diverse_Substr_Oxidored"/>
</dbReference>
<dbReference type="InterPro" id="IPR016167">
    <property type="entry name" value="FAD-bd_PCMH_sub1"/>
</dbReference>
<dbReference type="InterPro" id="IPR016166">
    <property type="entry name" value="FAD-bd_PCMH"/>
</dbReference>
<evidence type="ECO:0000313" key="6">
    <source>
        <dbReference type="Proteomes" id="UP000053791"/>
    </source>
</evidence>
<dbReference type="Gene3D" id="3.30.390.50">
    <property type="entry name" value="CO dehydrogenase flavoprotein, C-terminal domain"/>
    <property type="match status" value="1"/>
</dbReference>
<dbReference type="SUPFAM" id="SSF56176">
    <property type="entry name" value="FAD-binding/transporter-associated domain-like"/>
    <property type="match status" value="1"/>
</dbReference>
<dbReference type="InterPro" id="IPR036683">
    <property type="entry name" value="CO_DH_flav_C_dom_sf"/>
</dbReference>
<proteinExistence type="predicted"/>
<dbReference type="Proteomes" id="UP000053791">
    <property type="component" value="Unassembled WGS sequence"/>
</dbReference>
<dbReference type="OrthoDB" id="9793944at2"/>
<gene>
    <name evidence="5" type="ORF">AVO45_06280</name>
</gene>
<dbReference type="AlphaFoldDB" id="A0A0X3TYC8"/>
<dbReference type="SUPFAM" id="SSF55447">
    <property type="entry name" value="CO dehydrogenase flavoprotein C-terminal domain-like"/>
    <property type="match status" value="1"/>
</dbReference>
<dbReference type="Gene3D" id="3.30.465.10">
    <property type="match status" value="1"/>
</dbReference>
<dbReference type="InterPro" id="IPR036318">
    <property type="entry name" value="FAD-bd_PCMH-like_sf"/>
</dbReference>
<comment type="caution">
    <text evidence="5">The sequence shown here is derived from an EMBL/GenBank/DDBJ whole genome shotgun (WGS) entry which is preliminary data.</text>
</comment>
<dbReference type="Gene3D" id="3.30.43.10">
    <property type="entry name" value="Uridine Diphospho-n-acetylenolpyruvylglucosamine Reductase, domain 2"/>
    <property type="match status" value="1"/>
</dbReference>
<evidence type="ECO:0000256" key="2">
    <source>
        <dbReference type="ARBA" id="ARBA00022827"/>
    </source>
</evidence>
<dbReference type="InterPro" id="IPR016169">
    <property type="entry name" value="FAD-bd_PCMH_sub2"/>
</dbReference>
<evidence type="ECO:0000256" key="3">
    <source>
        <dbReference type="ARBA" id="ARBA00023002"/>
    </source>
</evidence>
<dbReference type="InterPro" id="IPR005107">
    <property type="entry name" value="CO_DH_flav_C"/>
</dbReference>
<dbReference type="Pfam" id="PF00941">
    <property type="entry name" value="FAD_binding_5"/>
    <property type="match status" value="1"/>
</dbReference>
<dbReference type="EMBL" id="LQBQ01000012">
    <property type="protein sequence ID" value="KUJ80642.1"/>
    <property type="molecule type" value="Genomic_DNA"/>
</dbReference>
<keyword evidence="6" id="KW-1185">Reference proteome</keyword>
<dbReference type="PANTHER" id="PTHR42659:SF2">
    <property type="entry name" value="XANTHINE DEHYDROGENASE SUBUNIT C-RELATED"/>
    <property type="match status" value="1"/>
</dbReference>
<dbReference type="STRING" id="1685379.AVO45_06280"/>
<feature type="domain" description="FAD-binding PCMH-type" evidence="4">
    <location>
        <begin position="1"/>
        <end position="168"/>
    </location>
</feature>
<evidence type="ECO:0000256" key="1">
    <source>
        <dbReference type="ARBA" id="ARBA00022630"/>
    </source>
</evidence>
<dbReference type="GO" id="GO:0016491">
    <property type="term" value="F:oxidoreductase activity"/>
    <property type="evidence" value="ECO:0007669"/>
    <property type="project" value="UniProtKB-KW"/>
</dbReference>
<protein>
    <submittedName>
        <fullName evidence="5">Carbon monoxide dehydrogenase</fullName>
    </submittedName>
</protein>
<keyword evidence="3" id="KW-0560">Oxidoreductase</keyword>
<keyword evidence="2" id="KW-0274">FAD</keyword>
<dbReference type="RefSeq" id="WP_068346113.1">
    <property type="nucleotide sequence ID" value="NZ_LQBQ01000012.1"/>
</dbReference>
<name>A0A0X3TYC8_9RHOB</name>
<dbReference type="InterPro" id="IPR002346">
    <property type="entry name" value="Mopterin_DH_FAD-bd"/>
</dbReference>
<dbReference type="GO" id="GO:0071949">
    <property type="term" value="F:FAD binding"/>
    <property type="evidence" value="ECO:0007669"/>
    <property type="project" value="InterPro"/>
</dbReference>
<reference evidence="5 6" key="1">
    <citation type="submission" date="2015-12" db="EMBL/GenBank/DDBJ databases">
        <authorList>
            <person name="Shamseldin A."/>
            <person name="Moawad H."/>
            <person name="Abd El-Rahim W.M."/>
            <person name="Sadowsky M.J."/>
        </authorList>
    </citation>
    <scope>NUCLEOTIDE SEQUENCE [LARGE SCALE GENOMIC DNA]</scope>
    <source>
        <strain evidence="5 6">ZGT118</strain>
    </source>
</reference>
<dbReference type="PANTHER" id="PTHR42659">
    <property type="entry name" value="XANTHINE DEHYDROGENASE SUBUNIT C-RELATED"/>
    <property type="match status" value="1"/>
</dbReference>
<sequence>MYSFEFEKPSTIAEAVAALGAEEAQALGGGQTLIPTLKQRLAAPAKLVSLSGIAELKGVCVEDDGALAIGGGTTHATVAREAADKYPALADLASHIGDPAVRNRGTIGGSLANNDPSACYPAAVLASGATIRTNSRDIAADDFFQGMFTTALADGEIITSVRFPVPQAANYQKFLQPASRFALVGVFVARFADGVRVAVTGASEDGVFRWTEAEQALSADFRPDAVKDLKVDPSGMIGDLHGSKEYRAHLVGVMTRRAVAAAG</sequence>